<feature type="signal peptide" evidence="1">
    <location>
        <begin position="1"/>
        <end position="25"/>
    </location>
</feature>
<protein>
    <recommendedName>
        <fullName evidence="4">CarboxypepD_reg-like domain-containing protein</fullName>
    </recommendedName>
</protein>
<dbReference type="EMBL" id="JAVJIU010000005">
    <property type="protein sequence ID" value="MDR5591849.1"/>
    <property type="molecule type" value="Genomic_DNA"/>
</dbReference>
<organism evidence="2 3">
    <name type="scientific">Christiangramia sediminicola</name>
    <dbReference type="NCBI Taxonomy" id="3073267"/>
    <lineage>
        <taxon>Bacteria</taxon>
        <taxon>Pseudomonadati</taxon>
        <taxon>Bacteroidota</taxon>
        <taxon>Flavobacteriia</taxon>
        <taxon>Flavobacteriales</taxon>
        <taxon>Flavobacteriaceae</taxon>
        <taxon>Christiangramia</taxon>
    </lineage>
</organism>
<keyword evidence="1" id="KW-0732">Signal</keyword>
<evidence type="ECO:0008006" key="4">
    <source>
        <dbReference type="Google" id="ProtNLM"/>
    </source>
</evidence>
<accession>A0ABU1EV30</accession>
<evidence type="ECO:0000313" key="2">
    <source>
        <dbReference type="EMBL" id="MDR5591849.1"/>
    </source>
</evidence>
<name>A0ABU1EV30_9FLAO</name>
<dbReference type="InterPro" id="IPR008969">
    <property type="entry name" value="CarboxyPept-like_regulatory"/>
</dbReference>
<dbReference type="SUPFAM" id="SSF49464">
    <property type="entry name" value="Carboxypeptidase regulatory domain-like"/>
    <property type="match status" value="1"/>
</dbReference>
<keyword evidence="3" id="KW-1185">Reference proteome</keyword>
<evidence type="ECO:0000313" key="3">
    <source>
        <dbReference type="Proteomes" id="UP001257234"/>
    </source>
</evidence>
<dbReference type="Proteomes" id="UP001257234">
    <property type="component" value="Unassembled WGS sequence"/>
</dbReference>
<evidence type="ECO:0000256" key="1">
    <source>
        <dbReference type="SAM" id="SignalP"/>
    </source>
</evidence>
<gene>
    <name evidence="2" type="ORF">RE431_14490</name>
</gene>
<proteinExistence type="predicted"/>
<feature type="chain" id="PRO_5046589088" description="CarboxypepD_reg-like domain-containing protein" evidence="1">
    <location>
        <begin position="26"/>
        <end position="275"/>
    </location>
</feature>
<comment type="caution">
    <text evidence="2">The sequence shown here is derived from an EMBL/GenBank/DDBJ whole genome shotgun (WGS) entry which is preliminary data.</text>
</comment>
<dbReference type="Pfam" id="PF13715">
    <property type="entry name" value="CarbopepD_reg_2"/>
    <property type="match status" value="1"/>
</dbReference>
<dbReference type="RefSeq" id="WP_309562689.1">
    <property type="nucleotide sequence ID" value="NZ_JAVJIU010000005.1"/>
</dbReference>
<sequence length="275" mass="31747">MTRKITLGYLPFFFMLFFTASNLFAQESRVLEGQILADSIQPANVHVVNLDLEKGTTSDENGKFMIIAEQGDRILFSSVQFQNREIVIKQEDIESGKIGVTLFPARNELDEVKITDLKLSGHLDLDVPKIKYFEREKYGIPYAEKKLTQTERRLYTANAGVKSRWSYFGILLGGLPLDVLMNDINGKTKYLKALQKQEQLQLEVQSGIDVLGKSFFIEDLDLPETEIENFVYYCARDPKFQDFLSSNNRLELIEFYNNKRQDFINLRQINDGEQN</sequence>
<reference evidence="3" key="1">
    <citation type="submission" date="2023-07" db="EMBL/GenBank/DDBJ databases">
        <title>Christiangramia sp. SM2212., a novel bacterium of the family Flavobacteriaceae isolated from the sea sediment.</title>
        <authorList>
            <person name="Wang J."/>
            <person name="Zhang X."/>
        </authorList>
    </citation>
    <scope>NUCLEOTIDE SEQUENCE [LARGE SCALE GENOMIC DNA]</scope>
    <source>
        <strain evidence="3">SM2212</strain>
    </source>
</reference>